<name>A0ACA9M3E9_9GLOM</name>
<accession>A0ACA9M3E9</accession>
<protein>
    <submittedName>
        <fullName evidence="1">5959_t:CDS:1</fullName>
    </submittedName>
</protein>
<evidence type="ECO:0000313" key="2">
    <source>
        <dbReference type="Proteomes" id="UP000789920"/>
    </source>
</evidence>
<evidence type="ECO:0000313" key="1">
    <source>
        <dbReference type="EMBL" id="CAG8563776.1"/>
    </source>
</evidence>
<sequence>MFHNLNERSNRTNVSNNDHIKSDSNNNILSKEDFNYIISNYDSYDNILDENDNDILNEDGTLSEDGILNDDDLLRDDNLLRDDLLSDDNLLNNESLLKDDLLSEDDWLNEDDLLSANSMMSEDDLLRKEDCKREIVDKSLSNEDILSINREFAPYFIDIIYYLQFKSEDVVKNIRRFKKYRQKLPLLKIKSYQVHISNKKTPSTSRDTKK</sequence>
<keyword evidence="2" id="KW-1185">Reference proteome</keyword>
<dbReference type="EMBL" id="CAJVQC010006149">
    <property type="protein sequence ID" value="CAG8563776.1"/>
    <property type="molecule type" value="Genomic_DNA"/>
</dbReference>
<dbReference type="Proteomes" id="UP000789920">
    <property type="component" value="Unassembled WGS sequence"/>
</dbReference>
<reference evidence="1" key="1">
    <citation type="submission" date="2021-06" db="EMBL/GenBank/DDBJ databases">
        <authorList>
            <person name="Kallberg Y."/>
            <person name="Tangrot J."/>
            <person name="Rosling A."/>
        </authorList>
    </citation>
    <scope>NUCLEOTIDE SEQUENCE</scope>
    <source>
        <strain evidence="1">MA461A</strain>
    </source>
</reference>
<feature type="non-terminal residue" evidence="1">
    <location>
        <position position="210"/>
    </location>
</feature>
<gene>
    <name evidence="1" type="ORF">RPERSI_LOCUS4477</name>
</gene>
<organism evidence="1 2">
    <name type="scientific">Racocetra persica</name>
    <dbReference type="NCBI Taxonomy" id="160502"/>
    <lineage>
        <taxon>Eukaryota</taxon>
        <taxon>Fungi</taxon>
        <taxon>Fungi incertae sedis</taxon>
        <taxon>Mucoromycota</taxon>
        <taxon>Glomeromycotina</taxon>
        <taxon>Glomeromycetes</taxon>
        <taxon>Diversisporales</taxon>
        <taxon>Gigasporaceae</taxon>
        <taxon>Racocetra</taxon>
    </lineage>
</organism>
<comment type="caution">
    <text evidence="1">The sequence shown here is derived from an EMBL/GenBank/DDBJ whole genome shotgun (WGS) entry which is preliminary data.</text>
</comment>
<proteinExistence type="predicted"/>